<dbReference type="GO" id="GO:0005905">
    <property type="term" value="C:clathrin-coated pit"/>
    <property type="evidence" value="ECO:0007669"/>
    <property type="project" value="UniProtKB-SubCell"/>
</dbReference>
<feature type="repeat" description="WD" evidence="24">
    <location>
        <begin position="402"/>
        <end position="443"/>
    </location>
</feature>
<evidence type="ECO:0000256" key="5">
    <source>
        <dbReference type="ARBA" id="ARBA00005298"/>
    </source>
</evidence>
<dbReference type="PROSITE" id="PS50082">
    <property type="entry name" value="WD_REPEATS_2"/>
    <property type="match status" value="3"/>
</dbReference>
<dbReference type="SMART" id="SM00320">
    <property type="entry name" value="WD40"/>
    <property type="match status" value="5"/>
</dbReference>
<dbReference type="PRINTS" id="PR00309">
    <property type="entry name" value="ARRESTIN"/>
</dbReference>
<dbReference type="PROSITE" id="PS00295">
    <property type="entry name" value="ARRESTINS"/>
    <property type="match status" value="1"/>
</dbReference>
<evidence type="ECO:0000256" key="8">
    <source>
        <dbReference type="ARBA" id="ARBA00022553"/>
    </source>
</evidence>
<accession>A0A5C6PCB2</accession>
<dbReference type="InterPro" id="IPR011021">
    <property type="entry name" value="Arrestin-like_N"/>
</dbReference>
<proteinExistence type="inferred from homology"/>
<dbReference type="Pfam" id="PF00339">
    <property type="entry name" value="Arrestin_N"/>
    <property type="match status" value="1"/>
</dbReference>
<dbReference type="InterPro" id="IPR014752">
    <property type="entry name" value="Arrestin-like_C"/>
</dbReference>
<evidence type="ECO:0000256" key="20">
    <source>
        <dbReference type="ARBA" id="ARBA00023329"/>
    </source>
</evidence>
<dbReference type="InterPro" id="IPR001680">
    <property type="entry name" value="WD40_rpt"/>
</dbReference>
<dbReference type="GO" id="GO:0001664">
    <property type="term" value="F:G protein-coupled receptor binding"/>
    <property type="evidence" value="ECO:0007669"/>
    <property type="project" value="TreeGrafter"/>
</dbReference>
<evidence type="ECO:0000256" key="2">
    <source>
        <dbReference type="ARBA" id="ARBA00004236"/>
    </source>
</evidence>
<dbReference type="FunFam" id="2.60.40.840:FF:000001">
    <property type="entry name" value="beta-arrestin-1 isoform X1"/>
    <property type="match status" value="1"/>
</dbReference>
<evidence type="ECO:0000256" key="3">
    <source>
        <dbReference type="ARBA" id="ARBA00004541"/>
    </source>
</evidence>
<dbReference type="GO" id="GO:0002031">
    <property type="term" value="P:G protein-coupled receptor internalization"/>
    <property type="evidence" value="ECO:0007669"/>
    <property type="project" value="TreeGrafter"/>
</dbReference>
<evidence type="ECO:0000256" key="10">
    <source>
        <dbReference type="ARBA" id="ARBA00022700"/>
    </source>
</evidence>
<keyword evidence="7" id="KW-1003">Cell membrane</keyword>
<comment type="caution">
    <text evidence="29">The sequence shown here is derived from an EMBL/GenBank/DDBJ whole genome shotgun (WGS) entry which is preliminary data.</text>
</comment>
<evidence type="ECO:0000256" key="15">
    <source>
        <dbReference type="ARBA" id="ARBA00023136"/>
    </source>
</evidence>
<keyword evidence="15 27" id="KW-0472">Membrane</keyword>
<keyword evidence="27" id="KW-1133">Transmembrane helix</keyword>
<feature type="domain" description="Arrestin-like N-terminal" evidence="28">
    <location>
        <begin position="661"/>
        <end position="815"/>
    </location>
</feature>
<dbReference type="GO" id="GO:0007165">
    <property type="term" value="P:signal transduction"/>
    <property type="evidence" value="ECO:0007669"/>
    <property type="project" value="InterPro"/>
</dbReference>
<evidence type="ECO:0000256" key="9">
    <source>
        <dbReference type="ARBA" id="ARBA00022574"/>
    </source>
</evidence>
<dbReference type="GO" id="GO:0005634">
    <property type="term" value="C:nucleus"/>
    <property type="evidence" value="ECO:0007669"/>
    <property type="project" value="UniProtKB-SubCell"/>
</dbReference>
<dbReference type="EMBL" id="RHFK02000004">
    <property type="protein sequence ID" value="TWW76619.1"/>
    <property type="molecule type" value="Genomic_DNA"/>
</dbReference>
<feature type="repeat" description="WD" evidence="24">
    <location>
        <begin position="360"/>
        <end position="392"/>
    </location>
</feature>
<dbReference type="InterPro" id="IPR020472">
    <property type="entry name" value="WD40_PAC1"/>
</dbReference>
<feature type="region of interest" description="Disordered" evidence="26">
    <location>
        <begin position="64"/>
        <end position="85"/>
    </location>
</feature>
<evidence type="ECO:0000256" key="13">
    <source>
        <dbReference type="ARBA" id="ARBA00022927"/>
    </source>
</evidence>
<dbReference type="InterPro" id="IPR017864">
    <property type="entry name" value="Arrestin_CS"/>
</dbReference>
<evidence type="ECO:0000256" key="24">
    <source>
        <dbReference type="PROSITE-ProRule" id="PRU00221"/>
    </source>
</evidence>
<dbReference type="SUPFAM" id="SSF50978">
    <property type="entry name" value="WD40 repeat-like"/>
    <property type="match status" value="1"/>
</dbReference>
<keyword evidence="27" id="KW-0812">Transmembrane</keyword>
<dbReference type="Gene3D" id="2.130.10.10">
    <property type="entry name" value="YVTN repeat-like/Quinoprotein amine dehydrogenase"/>
    <property type="match status" value="2"/>
</dbReference>
<evidence type="ECO:0000256" key="12">
    <source>
        <dbReference type="ARBA" id="ARBA00022843"/>
    </source>
</evidence>
<dbReference type="Pfam" id="PF00400">
    <property type="entry name" value="WD40"/>
    <property type="match status" value="4"/>
</dbReference>
<keyword evidence="6" id="KW-0813">Transport</keyword>
<feature type="non-terminal residue" evidence="29">
    <location>
        <position position="1"/>
    </location>
</feature>
<dbReference type="GO" id="GO:0031410">
    <property type="term" value="C:cytoplasmic vesicle"/>
    <property type="evidence" value="ECO:0007669"/>
    <property type="project" value="UniProtKB-SubCell"/>
</dbReference>
<organism evidence="29 30">
    <name type="scientific">Takifugu flavidus</name>
    <name type="common">sansaifugu</name>
    <dbReference type="NCBI Taxonomy" id="433684"/>
    <lineage>
        <taxon>Eukaryota</taxon>
        <taxon>Metazoa</taxon>
        <taxon>Chordata</taxon>
        <taxon>Craniata</taxon>
        <taxon>Vertebrata</taxon>
        <taxon>Euteleostomi</taxon>
        <taxon>Actinopterygii</taxon>
        <taxon>Neopterygii</taxon>
        <taxon>Teleostei</taxon>
        <taxon>Neoteleostei</taxon>
        <taxon>Acanthomorphata</taxon>
        <taxon>Eupercaria</taxon>
        <taxon>Tetraodontiformes</taxon>
        <taxon>Tetradontoidea</taxon>
        <taxon>Tetraodontidae</taxon>
        <taxon>Takifugu</taxon>
    </lineage>
</organism>
<dbReference type="GO" id="GO:0005886">
    <property type="term" value="C:plasma membrane"/>
    <property type="evidence" value="ECO:0007669"/>
    <property type="project" value="UniProtKB-SubCell"/>
</dbReference>
<dbReference type="Proteomes" id="UP000324091">
    <property type="component" value="Chromosome 12"/>
</dbReference>
<dbReference type="InterPro" id="IPR019775">
    <property type="entry name" value="WD40_repeat_CS"/>
</dbReference>
<dbReference type="PANTHER" id="PTHR11792">
    <property type="entry name" value="ARRESTIN"/>
    <property type="match status" value="1"/>
</dbReference>
<evidence type="ECO:0000256" key="7">
    <source>
        <dbReference type="ARBA" id="ARBA00022475"/>
    </source>
</evidence>
<dbReference type="GO" id="GO:0015031">
    <property type="term" value="P:protein transport"/>
    <property type="evidence" value="ECO:0007669"/>
    <property type="project" value="UniProtKB-KW"/>
</dbReference>
<keyword evidence="9 24" id="KW-0853">WD repeat</keyword>
<keyword evidence="25" id="KW-0175">Coiled coil</keyword>
<evidence type="ECO:0000256" key="25">
    <source>
        <dbReference type="SAM" id="Coils"/>
    </source>
</evidence>
<keyword evidence="13" id="KW-0653">Protein transport</keyword>
<evidence type="ECO:0000256" key="23">
    <source>
        <dbReference type="ARBA" id="ARBA00042806"/>
    </source>
</evidence>
<keyword evidence="11" id="KW-0677">Repeat</keyword>
<keyword evidence="8" id="KW-0597">Phosphoprotein</keyword>
<evidence type="ECO:0000256" key="6">
    <source>
        <dbReference type="ARBA" id="ARBA00022448"/>
    </source>
</evidence>
<dbReference type="PANTHER" id="PTHR11792:SF22">
    <property type="entry name" value="BETA-ARRESTIN-1"/>
    <property type="match status" value="1"/>
</dbReference>
<evidence type="ECO:0000313" key="29">
    <source>
        <dbReference type="EMBL" id="TWW76619.1"/>
    </source>
</evidence>
<evidence type="ECO:0000256" key="21">
    <source>
        <dbReference type="ARBA" id="ARBA00037818"/>
    </source>
</evidence>
<dbReference type="InterPro" id="IPR014756">
    <property type="entry name" value="Ig_E-set"/>
</dbReference>
<name>A0A5C6PCB2_9TELE</name>
<feature type="transmembrane region" description="Helical" evidence="27">
    <location>
        <begin position="6"/>
        <end position="27"/>
    </location>
</feature>
<comment type="subcellular location">
    <subcellularLocation>
        <location evidence="2">Cell membrane</location>
    </subcellularLocation>
    <subcellularLocation>
        <location evidence="21">Cell projection</location>
        <location evidence="21">Pseudopodium</location>
    </subcellularLocation>
    <subcellularLocation>
        <location evidence="3">Cytoplasmic vesicle</location>
    </subcellularLocation>
    <subcellularLocation>
        <location evidence="4">Membrane</location>
        <location evidence="4">Clathrin-coated pit</location>
    </subcellularLocation>
    <subcellularLocation>
        <location evidence="1">Nucleus</location>
    </subcellularLocation>
</comment>
<dbReference type="InterPro" id="IPR015943">
    <property type="entry name" value="WD40/YVTN_repeat-like_dom_sf"/>
</dbReference>
<reference evidence="29 30" key="1">
    <citation type="submission" date="2019-04" db="EMBL/GenBank/DDBJ databases">
        <title>Chromosome genome assembly for Takifugu flavidus.</title>
        <authorList>
            <person name="Xiao S."/>
        </authorList>
    </citation>
    <scope>NUCLEOTIDE SEQUENCE [LARGE SCALE GENOMIC DNA]</scope>
    <source>
        <strain evidence="29">HTHZ2018</strain>
        <tissue evidence="29">Muscle</tissue>
    </source>
</reference>
<evidence type="ECO:0000256" key="26">
    <source>
        <dbReference type="SAM" id="MobiDB-lite"/>
    </source>
</evidence>
<feature type="coiled-coil region" evidence="25">
    <location>
        <begin position="160"/>
        <end position="229"/>
    </location>
</feature>
<evidence type="ECO:0000256" key="1">
    <source>
        <dbReference type="ARBA" id="ARBA00004123"/>
    </source>
</evidence>
<keyword evidence="20" id="KW-0968">Cytoplasmic vesicle</keyword>
<keyword evidence="17" id="KW-0168">Coated pit</keyword>
<evidence type="ECO:0000256" key="27">
    <source>
        <dbReference type="SAM" id="Phobius"/>
    </source>
</evidence>
<dbReference type="SUPFAM" id="SSF81296">
    <property type="entry name" value="E set domains"/>
    <property type="match status" value="1"/>
</dbReference>
<feature type="repeat" description="WD" evidence="24">
    <location>
        <begin position="317"/>
        <end position="357"/>
    </location>
</feature>
<gene>
    <name evidence="29" type="ORF">D4764_12G0000090</name>
</gene>
<keyword evidence="14" id="KW-0805">Transcription regulation</keyword>
<dbReference type="GO" id="GO:0007399">
    <property type="term" value="P:nervous system development"/>
    <property type="evidence" value="ECO:0007669"/>
    <property type="project" value="UniProtKB-ARBA"/>
</dbReference>
<keyword evidence="10" id="KW-0734">Signal transduction inhibitor</keyword>
<dbReference type="Gene3D" id="2.60.40.640">
    <property type="match status" value="1"/>
</dbReference>
<evidence type="ECO:0000256" key="17">
    <source>
        <dbReference type="ARBA" id="ARBA00023176"/>
    </source>
</evidence>
<dbReference type="PROSITE" id="PS00678">
    <property type="entry name" value="WD_REPEATS_1"/>
    <property type="match status" value="1"/>
</dbReference>
<keyword evidence="12" id="KW-0832">Ubl conjugation</keyword>
<keyword evidence="30" id="KW-1185">Reference proteome</keyword>
<dbReference type="Gene3D" id="2.60.40.840">
    <property type="match status" value="1"/>
</dbReference>
<dbReference type="GO" id="GO:0045746">
    <property type="term" value="P:negative regulation of Notch signaling pathway"/>
    <property type="evidence" value="ECO:0007669"/>
    <property type="project" value="TreeGrafter"/>
</dbReference>
<dbReference type="InterPro" id="IPR036322">
    <property type="entry name" value="WD40_repeat_dom_sf"/>
</dbReference>
<keyword evidence="19" id="KW-0966">Cell projection</keyword>
<protein>
    <recommendedName>
        <fullName evidence="22">Beta-arrestin-1</fullName>
    </recommendedName>
    <alternativeName>
        <fullName evidence="23">Arrestin beta-1</fullName>
    </alternativeName>
</protein>
<dbReference type="PRINTS" id="PR00320">
    <property type="entry name" value="GPROTEINBRPT"/>
</dbReference>
<evidence type="ECO:0000256" key="16">
    <source>
        <dbReference type="ARBA" id="ARBA00023163"/>
    </source>
</evidence>
<dbReference type="PROSITE" id="PS50294">
    <property type="entry name" value="WD_REPEATS_REGION"/>
    <property type="match status" value="2"/>
</dbReference>
<evidence type="ECO:0000256" key="14">
    <source>
        <dbReference type="ARBA" id="ARBA00023015"/>
    </source>
</evidence>
<sequence length="851" mass="95270">ADCEQTQVLLILQVLLVLQVFLVLLVAGTMTELHHRPVSWPWLGPGVVTNQGPMGAGPVMAAGTAANKHTGDSPSSRSRVLHRGGGGVVGETWKSHIIRQLKHRDRSQRARFQDLIGYYTNLLDKTHLSSSQRCSSCDSCSSSSSLPQLKKKTGELACHVVELQRQIKNKDNFLEEQRARLLEEEQQLSGAAADHLRLKDQVKQVRQEMRRLKKKYDSLLEESRLREERVRGQSLKHPVTCTLKDNRHRGPEAAVPIVKTSVTFVRTSVTSPRIFYPILKLFQKKRIHTGDVLEEDQAGSAGFCWSARVPVRALQVLEAHEQGINAVSFSSLDLLATGGTDKVIKLWDITSGSLSHRATLGGSTEGITCIDFSHMGDRILAASYDKSALLWQRGSVTPKLTLTGHSRKVTVARFCTLPHQVATGSADRTIRHWDLHRAACVQVVQVTSYCSDLVCADHLIISGHYDCRIRVWDSRTLSCIQELPVEGKVTSLDISSDHRQLLSCCRDNHLQLLDLRRRSNECTSFRADGFSCGSDSTKAVIRSVLVHFSPSCHGGFTWSGDRLLEAPGGPWRPLKASGGPWRPERRSERLIFIRSSSCESRTEYELSYQRCVLVSIWEHRSSSILFIIISLSSCVQLLIINAMVDKATRVFKKASPNGKLTVYLGKRDFMDQVDQVEPVDGVILIEPEYLKARKVFVTLTCAFRYGREDLDVLGLTFRKDLFVANSQVFPPSAEQETRLTLLQERLMKKLGEHAHPFTFQIPLNLPCSVTLQPGPEDTGKACGVDFEVKAFCAENLEEKIHKRNSVRLVIRKVQFAPEKPGPQPTAETTRQFLMSDKLLHLEASLDKEVRS</sequence>
<evidence type="ECO:0000313" key="30">
    <source>
        <dbReference type="Proteomes" id="UP000324091"/>
    </source>
</evidence>
<dbReference type="AlphaFoldDB" id="A0A5C6PCB2"/>
<keyword evidence="16" id="KW-0804">Transcription</keyword>
<evidence type="ECO:0000256" key="19">
    <source>
        <dbReference type="ARBA" id="ARBA00023273"/>
    </source>
</evidence>
<dbReference type="InterPro" id="IPR000698">
    <property type="entry name" value="Arrestin"/>
</dbReference>
<evidence type="ECO:0000259" key="28">
    <source>
        <dbReference type="Pfam" id="PF00339"/>
    </source>
</evidence>
<evidence type="ECO:0000256" key="4">
    <source>
        <dbReference type="ARBA" id="ARBA00004600"/>
    </source>
</evidence>
<dbReference type="InterPro" id="IPR014753">
    <property type="entry name" value="Arrestin_N"/>
</dbReference>
<keyword evidence="18" id="KW-0539">Nucleus</keyword>
<comment type="similarity">
    <text evidence="5">Belongs to the arrestin family.</text>
</comment>
<dbReference type="GO" id="GO:0031143">
    <property type="term" value="C:pseudopodium"/>
    <property type="evidence" value="ECO:0007669"/>
    <property type="project" value="UniProtKB-SubCell"/>
</dbReference>
<evidence type="ECO:0000256" key="22">
    <source>
        <dbReference type="ARBA" id="ARBA00040111"/>
    </source>
</evidence>
<evidence type="ECO:0000256" key="11">
    <source>
        <dbReference type="ARBA" id="ARBA00022737"/>
    </source>
</evidence>
<evidence type="ECO:0000256" key="18">
    <source>
        <dbReference type="ARBA" id="ARBA00023242"/>
    </source>
</evidence>